<accession>A0A133YA97</accession>
<feature type="transmembrane region" description="Helical" evidence="8">
    <location>
        <begin position="375"/>
        <end position="395"/>
    </location>
</feature>
<evidence type="ECO:0000256" key="4">
    <source>
        <dbReference type="ARBA" id="ARBA00022692"/>
    </source>
</evidence>
<keyword evidence="10" id="KW-1185">Reference proteome</keyword>
<feature type="transmembrane region" description="Helical" evidence="8">
    <location>
        <begin position="50"/>
        <end position="72"/>
    </location>
</feature>
<feature type="transmembrane region" description="Helical" evidence="8">
    <location>
        <begin position="236"/>
        <end position="255"/>
    </location>
</feature>
<feature type="transmembrane region" description="Helical" evidence="8">
    <location>
        <begin position="12"/>
        <end position="38"/>
    </location>
</feature>
<protein>
    <submittedName>
        <fullName evidence="9">Potassium uptake protein, TrkH family</fullName>
    </submittedName>
</protein>
<evidence type="ECO:0000313" key="10">
    <source>
        <dbReference type="Proteomes" id="UP000070080"/>
    </source>
</evidence>
<proteinExistence type="predicted"/>
<dbReference type="Proteomes" id="UP000070080">
    <property type="component" value="Unassembled WGS sequence"/>
</dbReference>
<dbReference type="OrthoDB" id="9810952at2"/>
<dbReference type="PATRIC" id="fig|1497955.3.peg.907"/>
<feature type="transmembrane region" description="Helical" evidence="8">
    <location>
        <begin position="351"/>
        <end position="369"/>
    </location>
</feature>
<dbReference type="EMBL" id="LSCV01000031">
    <property type="protein sequence ID" value="KXB40126.1"/>
    <property type="molecule type" value="Genomic_DNA"/>
</dbReference>
<name>A0A133YA97_9FIRM</name>
<dbReference type="PANTHER" id="PTHR32024">
    <property type="entry name" value="TRK SYSTEM POTASSIUM UPTAKE PROTEIN TRKG-RELATED"/>
    <property type="match status" value="1"/>
</dbReference>
<evidence type="ECO:0000256" key="2">
    <source>
        <dbReference type="ARBA" id="ARBA00022448"/>
    </source>
</evidence>
<evidence type="ECO:0000313" key="9">
    <source>
        <dbReference type="EMBL" id="KXB40126.1"/>
    </source>
</evidence>
<dbReference type="GO" id="GO:0030001">
    <property type="term" value="P:metal ion transport"/>
    <property type="evidence" value="ECO:0007669"/>
    <property type="project" value="UniProtKB-ARBA"/>
</dbReference>
<comment type="subcellular location">
    <subcellularLocation>
        <location evidence="1">Cell membrane</location>
        <topology evidence="1">Multi-pass membrane protein</topology>
    </subcellularLocation>
</comment>
<feature type="transmembrane region" description="Helical" evidence="8">
    <location>
        <begin position="162"/>
        <end position="183"/>
    </location>
</feature>
<dbReference type="AlphaFoldDB" id="A0A133YA97"/>
<keyword evidence="5 8" id="KW-1133">Transmembrane helix</keyword>
<evidence type="ECO:0000256" key="7">
    <source>
        <dbReference type="ARBA" id="ARBA00023136"/>
    </source>
</evidence>
<evidence type="ECO:0000256" key="8">
    <source>
        <dbReference type="SAM" id="Phobius"/>
    </source>
</evidence>
<reference evidence="10" key="1">
    <citation type="submission" date="2016-01" db="EMBL/GenBank/DDBJ databases">
        <authorList>
            <person name="Mitreva M."/>
            <person name="Pepin K.H."/>
            <person name="Mihindukulasuriya K.A."/>
            <person name="Fulton R."/>
            <person name="Fronick C."/>
            <person name="O'Laughlin M."/>
            <person name="Miner T."/>
            <person name="Herter B."/>
            <person name="Rosa B.A."/>
            <person name="Cordes M."/>
            <person name="Tomlinson C."/>
            <person name="Wollam A."/>
            <person name="Palsikar V.B."/>
            <person name="Mardis E.R."/>
            <person name="Wilson R.K."/>
        </authorList>
    </citation>
    <scope>NUCLEOTIDE SEQUENCE [LARGE SCALE GENOMIC DNA]</scope>
    <source>
        <strain evidence="10">KA00274</strain>
    </source>
</reference>
<keyword evidence="3" id="KW-1003">Cell membrane</keyword>
<evidence type="ECO:0000256" key="3">
    <source>
        <dbReference type="ARBA" id="ARBA00022475"/>
    </source>
</evidence>
<dbReference type="Pfam" id="PF02386">
    <property type="entry name" value="TrkH"/>
    <property type="match status" value="1"/>
</dbReference>
<dbReference type="InterPro" id="IPR003445">
    <property type="entry name" value="Cat_transpt"/>
</dbReference>
<comment type="caution">
    <text evidence="9">The sequence shown here is derived from an EMBL/GenBank/DDBJ whole genome shotgun (WGS) entry which is preliminary data.</text>
</comment>
<gene>
    <name evidence="9" type="ORF">HMPREF1872_00936</name>
</gene>
<keyword evidence="6" id="KW-0406">Ion transport</keyword>
<keyword evidence="2" id="KW-0813">Transport</keyword>
<feature type="transmembrane region" description="Helical" evidence="8">
    <location>
        <begin position="311"/>
        <end position="330"/>
    </location>
</feature>
<evidence type="ECO:0000256" key="5">
    <source>
        <dbReference type="ARBA" id="ARBA00022989"/>
    </source>
</evidence>
<dbReference type="GO" id="GO:0005886">
    <property type="term" value="C:plasma membrane"/>
    <property type="evidence" value="ECO:0007669"/>
    <property type="project" value="UniProtKB-SubCell"/>
</dbReference>
<dbReference type="PANTHER" id="PTHR32024:SF1">
    <property type="entry name" value="KTR SYSTEM POTASSIUM UPTAKE PROTEIN B"/>
    <property type="match status" value="1"/>
</dbReference>
<evidence type="ECO:0000256" key="1">
    <source>
        <dbReference type="ARBA" id="ARBA00004651"/>
    </source>
</evidence>
<dbReference type="RefSeq" id="WP_082714343.1">
    <property type="nucleotide sequence ID" value="NZ_CP118869.1"/>
</dbReference>
<keyword evidence="7 8" id="KW-0472">Membrane</keyword>
<keyword evidence="4 8" id="KW-0812">Transmembrane</keyword>
<organism evidence="9 10">
    <name type="scientific">Amygdalobacter nucleatus</name>
    <dbReference type="NCBI Taxonomy" id="3029274"/>
    <lineage>
        <taxon>Bacteria</taxon>
        <taxon>Bacillati</taxon>
        <taxon>Bacillota</taxon>
        <taxon>Clostridia</taxon>
        <taxon>Eubacteriales</taxon>
        <taxon>Oscillospiraceae</taxon>
        <taxon>Amygdalobacter</taxon>
    </lineage>
</organism>
<sequence>MQKRKKSKHYHITSFQIIILGFLSVILIGSLLLMLPIATRSGNGASFSDALFTATSAVCVTGLIIHDTATYWSVFGQSIILLLIQIGGMGIVTIAVSIAAVSGRKIGLMQRSTMQEAIAAPNVGGIVRRTKFILKTAISVELIGAAVLSPVFCRDFGFFKGIWYALFHSISAFCNAGFDLIGAKKPFSSLTSYSVQPVVNITIMALIIIGGIGFLTWEDIKNNKWHFKKYRMQSKVILAVTAALILLPAIYFYFFEFSRLPFPERVWTSLFQSVTPRTAGFNTADLTLMSEVGQMLMIMLMLTGGSPGSTAGGMKTTTLAVLVSSALSVFRKKEHTQFFKRRIPDNTIRNAATIFLMYVTLFLVGGMIISGIEEIPLITALFETASAIGTVGLSLGITPELGIASHMILICLMFFGRVGGLTLIFAAISEKTSNGSKYPQEKITVG</sequence>
<dbReference type="GO" id="GO:0008324">
    <property type="term" value="F:monoatomic cation transmembrane transporter activity"/>
    <property type="evidence" value="ECO:0007669"/>
    <property type="project" value="InterPro"/>
</dbReference>
<feature type="transmembrane region" description="Helical" evidence="8">
    <location>
        <begin position="407"/>
        <end position="428"/>
    </location>
</feature>
<dbReference type="STRING" id="1497955.HMPREF1872_00936"/>
<evidence type="ECO:0000256" key="6">
    <source>
        <dbReference type="ARBA" id="ARBA00023065"/>
    </source>
</evidence>
<feature type="transmembrane region" description="Helical" evidence="8">
    <location>
        <begin position="195"/>
        <end position="215"/>
    </location>
</feature>
<feature type="transmembrane region" description="Helical" evidence="8">
    <location>
        <begin position="79"/>
        <end position="101"/>
    </location>
</feature>